<dbReference type="GeneID" id="106821341"/>
<gene>
    <name evidence="4" type="primary">LOC106821341</name>
</gene>
<feature type="compositionally biased region" description="Basic residues" evidence="2">
    <location>
        <begin position="307"/>
        <end position="317"/>
    </location>
</feature>
<feature type="region of interest" description="Disordered" evidence="2">
    <location>
        <begin position="299"/>
        <end position="323"/>
    </location>
</feature>
<dbReference type="Proteomes" id="UP000695022">
    <property type="component" value="Unplaced"/>
</dbReference>
<keyword evidence="1" id="KW-0175">Coiled coil</keyword>
<keyword evidence="3" id="KW-1185">Reference proteome</keyword>
<feature type="region of interest" description="Disordered" evidence="2">
    <location>
        <begin position="1"/>
        <end position="55"/>
    </location>
</feature>
<dbReference type="RefSeq" id="XP_014681583.1">
    <property type="nucleotide sequence ID" value="XM_014826097.1"/>
</dbReference>
<evidence type="ECO:0000256" key="1">
    <source>
        <dbReference type="SAM" id="Coils"/>
    </source>
</evidence>
<sequence length="622" mass="69793">MPKMNRQSPRLAAKGAADSSAKKELFQQAGTSVAGTERPLPRLTPIKASTIQRQSPRLAAKGAADYSAKKELFPQAGTSVAATERPLPRLTPIKTSRSRIQRQSPRLAAKQKADVATKEFLDATTIHQLVSSTLSAIPVRVLTVTDTTGIVWLEITREVADVTTTEGLPVYSTKLTINTSNDGDGMCDVSIFDQKWESAPVLVNGRLDEQALLDTVQLLQSPYVPCHGVPPTLYATLKYETKQIEPATPPTERYSSKRCSVIYKRQRKARPGEPQQWHEWCSNCKKAYSDVQRMQKKKDEGKDIRSARVHPSSHHPLKFMSPKSKTVRGRKAIARATHLRRKIKKMQKRLRTMKIAVDDLQNVDIAKAVSVINQNHHEELENIYREAEASAGKLVADSLRKTWDADSSRKEFLFDQAQNITGRKTNVWSMTTYRMALAIYVRSPAAYNAIKDLGVMQLPSESSLKDFTGAKLFAPGAAAWENHVLQEAERYWQIKNKIGEVSSGDPATARIPQQEGVLIFHEVRVIGKIMWNTKNHQMYGLAMSPDELSSLHGVYKTVDPKSRVQKAKYCLQFLWRDCTSDFDLIGPYYMSEGVQPPSHIMACLQDTMRLLHKHGFIVNSCL</sequence>
<evidence type="ECO:0000256" key="2">
    <source>
        <dbReference type="SAM" id="MobiDB-lite"/>
    </source>
</evidence>
<organism evidence="3 4">
    <name type="scientific">Priapulus caudatus</name>
    <name type="common">Priapulid worm</name>
    <dbReference type="NCBI Taxonomy" id="37621"/>
    <lineage>
        <taxon>Eukaryota</taxon>
        <taxon>Metazoa</taxon>
        <taxon>Ecdysozoa</taxon>
        <taxon>Scalidophora</taxon>
        <taxon>Priapulida</taxon>
        <taxon>Priapulimorpha</taxon>
        <taxon>Priapulimorphida</taxon>
        <taxon>Priapulidae</taxon>
        <taxon>Priapulus</taxon>
    </lineage>
</organism>
<evidence type="ECO:0000313" key="4">
    <source>
        <dbReference type="RefSeq" id="XP_014681583.1"/>
    </source>
</evidence>
<reference evidence="4" key="1">
    <citation type="submission" date="2025-08" db="UniProtKB">
        <authorList>
            <consortium name="RefSeq"/>
        </authorList>
    </citation>
    <scope>IDENTIFICATION</scope>
</reference>
<feature type="coiled-coil region" evidence="1">
    <location>
        <begin position="336"/>
        <end position="397"/>
    </location>
</feature>
<proteinExistence type="predicted"/>
<evidence type="ECO:0000313" key="3">
    <source>
        <dbReference type="Proteomes" id="UP000695022"/>
    </source>
</evidence>
<protein>
    <submittedName>
        <fullName evidence="4">Uncharacterized protein LOC106821341</fullName>
    </submittedName>
</protein>
<accession>A0ABM1FAW2</accession>
<name>A0ABM1FAW2_PRICU</name>